<dbReference type="SMART" id="SM00903">
    <property type="entry name" value="Flavin_Reduct"/>
    <property type="match status" value="1"/>
</dbReference>
<dbReference type="Proteomes" id="UP001143400">
    <property type="component" value="Unassembled WGS sequence"/>
</dbReference>
<sequence>MTVKDKNATRYREAMSRVAMPVHVVTTDGPGGRHGATATAVASVTDSPPTLLVCLNRASTIHTRVTENAVLAVNVLSGDQEAVARAFARSSGGREDDRFATGEWRALSTGAPTLIDAVAVFDGRVVEAREIGTHTVLIVELDAVDASDDHRDGLLYHRRGYRRDGATVAREPTPAA</sequence>
<keyword evidence="1" id="KW-0560">Oxidoreductase</keyword>
<dbReference type="PANTHER" id="PTHR30466">
    <property type="entry name" value="FLAVIN REDUCTASE"/>
    <property type="match status" value="1"/>
</dbReference>
<keyword evidence="5" id="KW-1185">Reference proteome</keyword>
<reference evidence="3" key="3">
    <citation type="submission" date="2023-01" db="EMBL/GenBank/DDBJ databases">
        <authorList>
            <person name="Sun Q."/>
            <person name="Evtushenko L."/>
        </authorList>
    </citation>
    <scope>NUCLEOTIDE SEQUENCE</scope>
    <source>
        <strain evidence="3">VKM B-1606</strain>
    </source>
</reference>
<evidence type="ECO:0000256" key="1">
    <source>
        <dbReference type="ARBA" id="ARBA00023002"/>
    </source>
</evidence>
<protein>
    <submittedName>
        <fullName evidence="3">FMN reductase (NADH) RutF</fullName>
    </submittedName>
    <submittedName>
        <fullName evidence="4">Flavin reductase (DIM6/NTAB) family NADH-FMN oxidoreductase RutF</fullName>
    </submittedName>
</protein>
<dbReference type="Pfam" id="PF01613">
    <property type="entry name" value="Flavin_Reduct"/>
    <property type="match status" value="1"/>
</dbReference>
<dbReference type="Proteomes" id="UP000758856">
    <property type="component" value="Unassembled WGS sequence"/>
</dbReference>
<dbReference type="GO" id="GO:0006208">
    <property type="term" value="P:pyrimidine nucleobase catabolic process"/>
    <property type="evidence" value="ECO:0007669"/>
    <property type="project" value="TreeGrafter"/>
</dbReference>
<dbReference type="InterPro" id="IPR002563">
    <property type="entry name" value="Flavin_Rdtase-like_dom"/>
</dbReference>
<dbReference type="EMBL" id="JAFBCY010000003">
    <property type="protein sequence ID" value="MBM7852635.1"/>
    <property type="molecule type" value="Genomic_DNA"/>
</dbReference>
<proteinExistence type="predicted"/>
<dbReference type="GO" id="GO:0042602">
    <property type="term" value="F:riboflavin reductase (NADPH) activity"/>
    <property type="evidence" value="ECO:0007669"/>
    <property type="project" value="TreeGrafter"/>
</dbReference>
<evidence type="ECO:0000313" key="5">
    <source>
        <dbReference type="Proteomes" id="UP000758856"/>
    </source>
</evidence>
<reference evidence="3" key="1">
    <citation type="journal article" date="2014" name="Int. J. Syst. Evol. Microbiol.">
        <title>Complete genome sequence of Corynebacterium casei LMG S-19264T (=DSM 44701T), isolated from a smear-ripened cheese.</title>
        <authorList>
            <consortium name="US DOE Joint Genome Institute (JGI-PGF)"/>
            <person name="Walter F."/>
            <person name="Albersmeier A."/>
            <person name="Kalinowski J."/>
            <person name="Ruckert C."/>
        </authorList>
    </citation>
    <scope>NUCLEOTIDE SEQUENCE</scope>
    <source>
        <strain evidence="3">VKM B-1606</strain>
    </source>
</reference>
<dbReference type="InterPro" id="IPR012349">
    <property type="entry name" value="Split_barrel_FMN-bd"/>
</dbReference>
<feature type="domain" description="Flavin reductase like" evidence="2">
    <location>
        <begin position="15"/>
        <end position="163"/>
    </location>
</feature>
<evidence type="ECO:0000313" key="6">
    <source>
        <dbReference type="Proteomes" id="UP001143400"/>
    </source>
</evidence>
<name>A0A9W6IVA1_9HYPH</name>
<evidence type="ECO:0000313" key="3">
    <source>
        <dbReference type="EMBL" id="GLK56843.1"/>
    </source>
</evidence>
<organism evidence="3 6">
    <name type="scientific">Methylopila capsulata</name>
    <dbReference type="NCBI Taxonomy" id="61654"/>
    <lineage>
        <taxon>Bacteria</taxon>
        <taxon>Pseudomonadati</taxon>
        <taxon>Pseudomonadota</taxon>
        <taxon>Alphaproteobacteria</taxon>
        <taxon>Hyphomicrobiales</taxon>
        <taxon>Methylopilaceae</taxon>
        <taxon>Methylopila</taxon>
    </lineage>
</organism>
<comment type="caution">
    <text evidence="3">The sequence shown here is derived from an EMBL/GenBank/DDBJ whole genome shotgun (WGS) entry which is preliminary data.</text>
</comment>
<accession>A0A9W6IVA1</accession>
<evidence type="ECO:0000313" key="4">
    <source>
        <dbReference type="EMBL" id="MBM7852635.1"/>
    </source>
</evidence>
<dbReference type="GO" id="GO:0010181">
    <property type="term" value="F:FMN binding"/>
    <property type="evidence" value="ECO:0007669"/>
    <property type="project" value="InterPro"/>
</dbReference>
<evidence type="ECO:0000259" key="2">
    <source>
        <dbReference type="SMART" id="SM00903"/>
    </source>
</evidence>
<dbReference type="AlphaFoldDB" id="A0A9W6IVA1"/>
<dbReference type="Gene3D" id="2.30.110.10">
    <property type="entry name" value="Electron Transport, Fmn-binding Protein, Chain A"/>
    <property type="match status" value="1"/>
</dbReference>
<gene>
    <name evidence="3" type="primary">rutF_2</name>
    <name evidence="3" type="ORF">GCM10008170_28620</name>
    <name evidence="4" type="ORF">JOD31_002877</name>
</gene>
<dbReference type="InterPro" id="IPR050268">
    <property type="entry name" value="NADH-dep_flavin_reductase"/>
</dbReference>
<dbReference type="EMBL" id="BSFF01000003">
    <property type="protein sequence ID" value="GLK56843.1"/>
    <property type="molecule type" value="Genomic_DNA"/>
</dbReference>
<reference evidence="4 5" key="2">
    <citation type="submission" date="2021-01" db="EMBL/GenBank/DDBJ databases">
        <title>Genomic Encyclopedia of Type Strains, Phase IV (KMG-IV): sequencing the most valuable type-strain genomes for metagenomic binning, comparative biology and taxonomic classification.</title>
        <authorList>
            <person name="Goeker M."/>
        </authorList>
    </citation>
    <scope>NUCLEOTIDE SEQUENCE [LARGE SCALE GENOMIC DNA]</scope>
    <source>
        <strain evidence="4 5">DSM 6130</strain>
    </source>
</reference>
<dbReference type="PANTHER" id="PTHR30466:SF1">
    <property type="entry name" value="FMN REDUCTASE (NADH) RUTF"/>
    <property type="match status" value="1"/>
</dbReference>
<dbReference type="SUPFAM" id="SSF50475">
    <property type="entry name" value="FMN-binding split barrel"/>
    <property type="match status" value="1"/>
</dbReference>
<dbReference type="RefSeq" id="WP_246482507.1">
    <property type="nucleotide sequence ID" value="NZ_BSFF01000003.1"/>
</dbReference>